<keyword evidence="3" id="KW-1185">Reference proteome</keyword>
<organism evidence="2 3">
    <name type="scientific">Penicillium expansum</name>
    <name type="common">Blue mold rot fungus</name>
    <dbReference type="NCBI Taxonomy" id="27334"/>
    <lineage>
        <taxon>Eukaryota</taxon>
        <taxon>Fungi</taxon>
        <taxon>Dikarya</taxon>
        <taxon>Ascomycota</taxon>
        <taxon>Pezizomycotina</taxon>
        <taxon>Eurotiomycetes</taxon>
        <taxon>Eurotiomycetidae</taxon>
        <taxon>Eurotiales</taxon>
        <taxon>Aspergillaceae</taxon>
        <taxon>Penicillium</taxon>
    </lineage>
</organism>
<accession>A0A0A2IV55</accession>
<dbReference type="AlphaFoldDB" id="A0A0A2IV55"/>
<keyword evidence="1" id="KW-1133">Transmembrane helix</keyword>
<dbReference type="EMBL" id="JQFZ01000252">
    <property type="protein sequence ID" value="KGO53144.1"/>
    <property type="molecule type" value="Genomic_DNA"/>
</dbReference>
<evidence type="ECO:0000256" key="1">
    <source>
        <dbReference type="SAM" id="Phobius"/>
    </source>
</evidence>
<gene>
    <name evidence="2" type="ORF">PEX2_057870</name>
</gene>
<keyword evidence="1" id="KW-0812">Transmembrane</keyword>
<evidence type="ECO:0000313" key="2">
    <source>
        <dbReference type="EMBL" id="KGO53144.1"/>
    </source>
</evidence>
<evidence type="ECO:0000313" key="3">
    <source>
        <dbReference type="Proteomes" id="UP000030143"/>
    </source>
</evidence>
<keyword evidence="1" id="KW-0472">Membrane</keyword>
<dbReference type="RefSeq" id="XP_016595783.1">
    <property type="nucleotide sequence ID" value="XM_016743061.1"/>
</dbReference>
<dbReference type="Proteomes" id="UP000030143">
    <property type="component" value="Unassembled WGS sequence"/>
</dbReference>
<reference evidence="2 3" key="1">
    <citation type="journal article" date="2015" name="Mol. Plant Microbe Interact.">
        <title>Genome, transcriptome, and functional analyses of Penicillium expansum provide new insights into secondary metabolism and pathogenicity.</title>
        <authorList>
            <person name="Ballester A.R."/>
            <person name="Marcet-Houben M."/>
            <person name="Levin E."/>
            <person name="Sela N."/>
            <person name="Selma-Lazaro C."/>
            <person name="Carmona L."/>
            <person name="Wisniewski M."/>
            <person name="Droby S."/>
            <person name="Gonzalez-Candelas L."/>
            <person name="Gabaldon T."/>
        </authorList>
    </citation>
    <scope>NUCLEOTIDE SEQUENCE [LARGE SCALE GENOMIC DNA]</scope>
    <source>
        <strain evidence="2 3">MD-8</strain>
    </source>
</reference>
<comment type="caution">
    <text evidence="2">The sequence shown here is derived from an EMBL/GenBank/DDBJ whole genome shotgun (WGS) entry which is preliminary data.</text>
</comment>
<dbReference type="VEuPathDB" id="FungiDB:PEXP_034760"/>
<protein>
    <submittedName>
        <fullName evidence="2">Uncharacterized protein</fullName>
    </submittedName>
</protein>
<name>A0A0A2IV55_PENEN</name>
<dbReference type="GeneID" id="27678480"/>
<sequence>MSSSIGLCWSCTPAADAVVVGLSLVFLALVLVILYSSNCQGYKHATDLTITQVRGLNKQYSLKVFSNLHRET</sequence>
<feature type="transmembrane region" description="Helical" evidence="1">
    <location>
        <begin position="17"/>
        <end position="35"/>
    </location>
</feature>
<proteinExistence type="predicted"/>
<dbReference type="HOGENOM" id="CLU_202038_0_0_1"/>
<dbReference type="PhylomeDB" id="A0A0A2IV55"/>